<gene>
    <name evidence="9" type="ORF">LPLAT_LOCUS10257</name>
</gene>
<keyword evidence="4" id="KW-0479">Metal-binding</keyword>
<dbReference type="InterPro" id="IPR036465">
    <property type="entry name" value="vWFA_dom_sf"/>
</dbReference>
<dbReference type="EMBL" id="OZ034828">
    <property type="protein sequence ID" value="CAL1684678.1"/>
    <property type="molecule type" value="Genomic_DNA"/>
</dbReference>
<keyword evidence="3" id="KW-0963">Cytoplasm</keyword>
<comment type="similarity">
    <text evidence="2">Belongs to the Ro 60 kDa family.</text>
</comment>
<dbReference type="InterPro" id="IPR040322">
    <property type="entry name" value="TROVE2"/>
</dbReference>
<dbReference type="Pfam" id="PF05731">
    <property type="entry name" value="TROVE"/>
    <property type="match status" value="1"/>
</dbReference>
<dbReference type="GO" id="GO:1990904">
    <property type="term" value="C:ribonucleoprotein complex"/>
    <property type="evidence" value="ECO:0007669"/>
    <property type="project" value="UniProtKB-KW"/>
</dbReference>
<evidence type="ECO:0000259" key="8">
    <source>
        <dbReference type="PROSITE" id="PS50988"/>
    </source>
</evidence>
<protein>
    <recommendedName>
        <fullName evidence="8">TROVE domain-containing protein</fullName>
    </recommendedName>
</protein>
<evidence type="ECO:0000256" key="1">
    <source>
        <dbReference type="ARBA" id="ARBA00004496"/>
    </source>
</evidence>
<comment type="subcellular location">
    <subcellularLocation>
        <location evidence="1">Cytoplasm</location>
    </subcellularLocation>
</comment>
<dbReference type="Pfam" id="PF25045">
    <property type="entry name" value="vWA_Ro60"/>
    <property type="match status" value="1"/>
</dbReference>
<evidence type="ECO:0000256" key="3">
    <source>
        <dbReference type="ARBA" id="ARBA00022490"/>
    </source>
</evidence>
<dbReference type="SUPFAM" id="SSF53300">
    <property type="entry name" value="vWA-like"/>
    <property type="match status" value="1"/>
</dbReference>
<evidence type="ECO:0000313" key="9">
    <source>
        <dbReference type="EMBL" id="CAL1684678.1"/>
    </source>
</evidence>
<feature type="region of interest" description="Disordered" evidence="7">
    <location>
        <begin position="236"/>
        <end position="256"/>
    </location>
</feature>
<dbReference type="Gene3D" id="3.40.50.410">
    <property type="entry name" value="von Willebrand factor, type A domain"/>
    <property type="match status" value="1"/>
</dbReference>
<dbReference type="Proteomes" id="UP001497644">
    <property type="component" value="Chromosome 5"/>
</dbReference>
<keyword evidence="10" id="KW-1185">Reference proteome</keyword>
<evidence type="ECO:0000256" key="6">
    <source>
        <dbReference type="ARBA" id="ARBA00023274"/>
    </source>
</evidence>
<sequence>MAGNLSLEFVHFKYIGPRQVNYSEKPPPQQQIVEVQRFEEPEIRLARFLYIGKEYANYQPGYWFAHNYFIIKNVPSIEELADNEEKQLVPIEIIIKAFESNLVPHPETLVFALAICCRQDKSEKLRAAAYENVGKICVSPQDFILFINFASRLCREKELNYVTQGWGNGFRKAVNNWYLSKEPLDLAKCVTKYKSRYGWKHKDIVKMSHPSTNSPEKELVLKYVLYGMVKIKADLNNQSENPNNQSENPNNQSENPNINEILKYIQDVEDFKHCEDEVRAAALLETYGFSLEHVPGHLLKSKEVWNSLISSMDIVTLLNNLQRISNLGLLNLDGLAIEKVTEQLTNAEHIAQSKINPASIFITLKNYEHSGKPLTFEKRKIQQAAKKAPQSSPMPNDKIKYALYKAFDLSLAHQQSTNLRYLLTISTNKAMEAPTWHNANMTGVETGCLIAMMLLRCETNVTIATYKNVQEQVTTVNVDKTQSFSNILDILKTKTPVGGTNLSKPILWAKNEKAKYDVFINVVDQVYERCDDSQNTFISYRDDMKLPQAKLINCSVCCSSTYRKINCDKNILTINGFDATVPIVIQAFSQSLF</sequence>
<proteinExistence type="inferred from homology"/>
<evidence type="ECO:0000256" key="7">
    <source>
        <dbReference type="SAM" id="MobiDB-lite"/>
    </source>
</evidence>
<feature type="domain" description="TROVE" evidence="8">
    <location>
        <begin position="28"/>
        <end position="419"/>
    </location>
</feature>
<evidence type="ECO:0000256" key="5">
    <source>
        <dbReference type="ARBA" id="ARBA00022884"/>
    </source>
</evidence>
<dbReference type="InterPro" id="IPR056800">
    <property type="entry name" value="vWA_Ro60"/>
</dbReference>
<dbReference type="AlphaFoldDB" id="A0AAV2NYB7"/>
<keyword evidence="6" id="KW-0687">Ribonucleoprotein</keyword>
<organism evidence="9 10">
    <name type="scientific">Lasius platythorax</name>
    <dbReference type="NCBI Taxonomy" id="488582"/>
    <lineage>
        <taxon>Eukaryota</taxon>
        <taxon>Metazoa</taxon>
        <taxon>Ecdysozoa</taxon>
        <taxon>Arthropoda</taxon>
        <taxon>Hexapoda</taxon>
        <taxon>Insecta</taxon>
        <taxon>Pterygota</taxon>
        <taxon>Neoptera</taxon>
        <taxon>Endopterygota</taxon>
        <taxon>Hymenoptera</taxon>
        <taxon>Apocrita</taxon>
        <taxon>Aculeata</taxon>
        <taxon>Formicoidea</taxon>
        <taxon>Formicidae</taxon>
        <taxon>Formicinae</taxon>
        <taxon>Lasius</taxon>
        <taxon>Lasius</taxon>
    </lineage>
</organism>
<accession>A0AAV2NYB7</accession>
<dbReference type="InterPro" id="IPR037214">
    <property type="entry name" value="TROVE_dom_sf"/>
</dbReference>
<dbReference type="SUPFAM" id="SSF140864">
    <property type="entry name" value="TROVE domain-like"/>
    <property type="match status" value="1"/>
</dbReference>
<dbReference type="GO" id="GO:0003723">
    <property type="term" value="F:RNA binding"/>
    <property type="evidence" value="ECO:0007669"/>
    <property type="project" value="UniProtKB-KW"/>
</dbReference>
<dbReference type="PANTHER" id="PTHR14202">
    <property type="entry name" value="60 KDA RIBONUCLEOPROTEIN SSA/RO"/>
    <property type="match status" value="1"/>
</dbReference>
<evidence type="ECO:0000313" key="10">
    <source>
        <dbReference type="Proteomes" id="UP001497644"/>
    </source>
</evidence>
<dbReference type="GO" id="GO:0005737">
    <property type="term" value="C:cytoplasm"/>
    <property type="evidence" value="ECO:0007669"/>
    <property type="project" value="UniProtKB-SubCell"/>
</dbReference>
<reference evidence="9" key="1">
    <citation type="submission" date="2024-04" db="EMBL/GenBank/DDBJ databases">
        <authorList>
            <consortium name="Molecular Ecology Group"/>
        </authorList>
    </citation>
    <scope>NUCLEOTIDE SEQUENCE</scope>
</reference>
<evidence type="ECO:0000256" key="2">
    <source>
        <dbReference type="ARBA" id="ARBA00007814"/>
    </source>
</evidence>
<dbReference type="PROSITE" id="PS50988">
    <property type="entry name" value="TROVE"/>
    <property type="match status" value="1"/>
</dbReference>
<keyword evidence="5" id="KW-0694">RNA-binding</keyword>
<dbReference type="GO" id="GO:0046872">
    <property type="term" value="F:metal ion binding"/>
    <property type="evidence" value="ECO:0007669"/>
    <property type="project" value="UniProtKB-KW"/>
</dbReference>
<name>A0AAV2NYB7_9HYME</name>
<evidence type="ECO:0000256" key="4">
    <source>
        <dbReference type="ARBA" id="ARBA00022723"/>
    </source>
</evidence>
<dbReference type="InterPro" id="IPR008858">
    <property type="entry name" value="TROVE_dom"/>
</dbReference>
<dbReference type="PANTHER" id="PTHR14202:SF0">
    <property type="entry name" value="RNA-BINDING PROTEIN RO60"/>
    <property type="match status" value="1"/>
</dbReference>